<feature type="region of interest" description="Disordered" evidence="1">
    <location>
        <begin position="171"/>
        <end position="238"/>
    </location>
</feature>
<feature type="region of interest" description="Disordered" evidence="1">
    <location>
        <begin position="252"/>
        <end position="276"/>
    </location>
</feature>
<name>A0ABR2KUN1_9EUKA</name>
<organism evidence="3 4">
    <name type="scientific">Tritrichomonas musculus</name>
    <dbReference type="NCBI Taxonomy" id="1915356"/>
    <lineage>
        <taxon>Eukaryota</taxon>
        <taxon>Metamonada</taxon>
        <taxon>Parabasalia</taxon>
        <taxon>Tritrichomonadida</taxon>
        <taxon>Tritrichomonadidae</taxon>
        <taxon>Tritrichomonas</taxon>
    </lineage>
</organism>
<comment type="caution">
    <text evidence="3">The sequence shown here is derived from an EMBL/GenBank/DDBJ whole genome shotgun (WGS) entry which is preliminary data.</text>
</comment>
<sequence length="373" mass="42278">MCICICLTYVLYASLTLSSSLFRFFYYALSENRNTCFVFNSITKYIENMTITEFNLIEASIKEINDQINRLSRHIKHQYYIFLFVLSSIAYSIVFILIYLVIVIIQVNSVFKDDDAAIRFLASKEKLSMMVLERTEQSWQILSQFVNDKAALESLKIDPNTTVGISMQPSKFNLNESENNSNKSIMTNTPNTTRTNTPNITRTNTPNTTRTNTPNTTRTSTPNSTVNNSNNNENPDLKITTSASSCVEKSNNLLLSPSNTPSLSLQKTEGSPGVPAAAAPNPSLMMLPRAELTGLNPINNDNLMNDHFFAELTPEIEKFIKQKRNLRKNDELNINCQFITDIENINNIDKNNSNLIIFEPFFKVIKCYSNCNI</sequence>
<keyword evidence="4" id="KW-1185">Reference proteome</keyword>
<proteinExistence type="predicted"/>
<keyword evidence="2" id="KW-1133">Transmembrane helix</keyword>
<dbReference type="Proteomes" id="UP001470230">
    <property type="component" value="Unassembled WGS sequence"/>
</dbReference>
<evidence type="ECO:0000313" key="4">
    <source>
        <dbReference type="Proteomes" id="UP001470230"/>
    </source>
</evidence>
<evidence type="ECO:0000256" key="1">
    <source>
        <dbReference type="SAM" id="MobiDB-lite"/>
    </source>
</evidence>
<feature type="compositionally biased region" description="Low complexity" evidence="1">
    <location>
        <begin position="252"/>
        <end position="265"/>
    </location>
</feature>
<accession>A0ABR2KUN1</accession>
<keyword evidence="2" id="KW-0812">Transmembrane</keyword>
<protein>
    <submittedName>
        <fullName evidence="3">Uncharacterized protein</fullName>
    </submittedName>
</protein>
<keyword evidence="2" id="KW-0472">Membrane</keyword>
<reference evidence="3 4" key="1">
    <citation type="submission" date="2024-04" db="EMBL/GenBank/DDBJ databases">
        <title>Tritrichomonas musculus Genome.</title>
        <authorList>
            <person name="Alves-Ferreira E."/>
            <person name="Grigg M."/>
            <person name="Lorenzi H."/>
            <person name="Galac M."/>
        </authorList>
    </citation>
    <scope>NUCLEOTIDE SEQUENCE [LARGE SCALE GENOMIC DNA]</scope>
    <source>
        <strain evidence="3 4">EAF2021</strain>
    </source>
</reference>
<dbReference type="EMBL" id="JAPFFF010000003">
    <property type="protein sequence ID" value="KAK8894810.1"/>
    <property type="molecule type" value="Genomic_DNA"/>
</dbReference>
<feature type="compositionally biased region" description="Low complexity" evidence="1">
    <location>
        <begin position="171"/>
        <end position="234"/>
    </location>
</feature>
<evidence type="ECO:0000313" key="3">
    <source>
        <dbReference type="EMBL" id="KAK8894810.1"/>
    </source>
</evidence>
<gene>
    <name evidence="3" type="ORF">M9Y10_023248</name>
</gene>
<evidence type="ECO:0000256" key="2">
    <source>
        <dbReference type="SAM" id="Phobius"/>
    </source>
</evidence>
<feature type="transmembrane region" description="Helical" evidence="2">
    <location>
        <begin position="79"/>
        <end position="105"/>
    </location>
</feature>